<dbReference type="EMBL" id="KI517408">
    <property type="protein sequence ID" value="ESQ49284.1"/>
    <property type="molecule type" value="Genomic_DNA"/>
</dbReference>
<keyword evidence="4" id="KW-1185">Reference proteome</keyword>
<feature type="compositionally biased region" description="Pro residues" evidence="1">
    <location>
        <begin position="15"/>
        <end position="25"/>
    </location>
</feature>
<dbReference type="InterPro" id="IPR001810">
    <property type="entry name" value="F-box_dom"/>
</dbReference>
<accession>V4LZI9</accession>
<dbReference type="Pfam" id="PF00646">
    <property type="entry name" value="F-box"/>
    <property type="match status" value="1"/>
</dbReference>
<dbReference type="CDD" id="cd22152">
    <property type="entry name" value="F-box_AtAFR-like"/>
    <property type="match status" value="1"/>
</dbReference>
<protein>
    <recommendedName>
        <fullName evidence="2">F-box domain-containing protein</fullName>
    </recommendedName>
</protein>
<gene>
    <name evidence="3" type="ORF">EUTSA_v10022428mg</name>
</gene>
<dbReference type="PANTHER" id="PTHR24414">
    <property type="entry name" value="F-BOX/KELCH-REPEAT PROTEIN SKIP4"/>
    <property type="match status" value="1"/>
</dbReference>
<dbReference type="OMA" id="RYHQYAS"/>
<dbReference type="InterPro" id="IPR050354">
    <property type="entry name" value="F-box/kelch-repeat_ARATH"/>
</dbReference>
<proteinExistence type="predicted"/>
<dbReference type="SMART" id="SM00256">
    <property type="entry name" value="FBOX"/>
    <property type="match status" value="1"/>
</dbReference>
<evidence type="ECO:0000256" key="1">
    <source>
        <dbReference type="SAM" id="MobiDB-lite"/>
    </source>
</evidence>
<evidence type="ECO:0000313" key="4">
    <source>
        <dbReference type="Proteomes" id="UP000030689"/>
    </source>
</evidence>
<dbReference type="Gramene" id="ESQ49284">
    <property type="protein sequence ID" value="ESQ49284"/>
    <property type="gene ID" value="EUTSA_v10022428mg"/>
</dbReference>
<dbReference type="AlphaFoldDB" id="V4LZI9"/>
<organism evidence="3 4">
    <name type="scientific">Eutrema salsugineum</name>
    <name type="common">Saltwater cress</name>
    <name type="synonym">Sisymbrium salsugineum</name>
    <dbReference type="NCBI Taxonomy" id="72664"/>
    <lineage>
        <taxon>Eukaryota</taxon>
        <taxon>Viridiplantae</taxon>
        <taxon>Streptophyta</taxon>
        <taxon>Embryophyta</taxon>
        <taxon>Tracheophyta</taxon>
        <taxon>Spermatophyta</taxon>
        <taxon>Magnoliopsida</taxon>
        <taxon>eudicotyledons</taxon>
        <taxon>Gunneridae</taxon>
        <taxon>Pentapetalae</taxon>
        <taxon>rosids</taxon>
        <taxon>malvids</taxon>
        <taxon>Brassicales</taxon>
        <taxon>Brassicaceae</taxon>
        <taxon>Eutremeae</taxon>
        <taxon>Eutrema</taxon>
    </lineage>
</organism>
<dbReference type="Proteomes" id="UP000030689">
    <property type="component" value="Unassembled WGS sequence"/>
</dbReference>
<reference evidence="3 4" key="1">
    <citation type="journal article" date="2013" name="Front. Plant Sci.">
        <title>The Reference Genome of the Halophytic Plant Eutrema salsugineum.</title>
        <authorList>
            <person name="Yang R."/>
            <person name="Jarvis D.E."/>
            <person name="Chen H."/>
            <person name="Beilstein M.A."/>
            <person name="Grimwood J."/>
            <person name="Jenkins J."/>
            <person name="Shu S."/>
            <person name="Prochnik S."/>
            <person name="Xin M."/>
            <person name="Ma C."/>
            <person name="Schmutz J."/>
            <person name="Wing R.A."/>
            <person name="Mitchell-Olds T."/>
            <person name="Schumaker K.S."/>
            <person name="Wang X."/>
        </authorList>
    </citation>
    <scope>NUCLEOTIDE SEQUENCE [LARGE SCALE GENOMIC DNA]</scope>
</reference>
<dbReference type="PANTHER" id="PTHR24414:SF148">
    <property type="entry name" value="F-BOX DOMAIN-CONTAINING PROTEIN"/>
    <property type="match status" value="1"/>
</dbReference>
<dbReference type="InterPro" id="IPR036047">
    <property type="entry name" value="F-box-like_dom_sf"/>
</dbReference>
<dbReference type="InterPro" id="IPR057499">
    <property type="entry name" value="Kelch_FKB95"/>
</dbReference>
<dbReference type="Pfam" id="PF25210">
    <property type="entry name" value="Kelch_FKB95"/>
    <property type="match status" value="1"/>
</dbReference>
<dbReference type="SUPFAM" id="SSF81383">
    <property type="entry name" value="F-box domain"/>
    <property type="match status" value="1"/>
</dbReference>
<dbReference type="InterPro" id="IPR015915">
    <property type="entry name" value="Kelch-typ_b-propeller"/>
</dbReference>
<dbReference type="SUPFAM" id="SSF117281">
    <property type="entry name" value="Kelch motif"/>
    <property type="match status" value="1"/>
</dbReference>
<dbReference type="Gene3D" id="2.120.10.80">
    <property type="entry name" value="Kelch-type beta propeller"/>
    <property type="match status" value="1"/>
</dbReference>
<name>V4LZI9_EUTSA</name>
<feature type="domain" description="F-box" evidence="2">
    <location>
        <begin position="28"/>
        <end position="68"/>
    </location>
</feature>
<evidence type="ECO:0000259" key="2">
    <source>
        <dbReference type="SMART" id="SM00256"/>
    </source>
</evidence>
<evidence type="ECO:0000313" key="3">
    <source>
        <dbReference type="EMBL" id="ESQ49284.1"/>
    </source>
</evidence>
<feature type="region of interest" description="Disordered" evidence="1">
    <location>
        <begin position="1"/>
        <end position="25"/>
    </location>
</feature>
<sequence length="311" mass="35323">MSSPEREKRKKNSPSPSPTPQSTPIPSLPNDLLLICVARVPRLYYPTLSLVSKSFRSLIATPELYKARSLLGRTESCLYVCTQPCGSQGPTWYTLCRRPLWRVSRLDCRSHTWSEAPSLREDMCLLSAGVIDGKIYVAGRHATGVSESENSFQVFDTESQTWDLPGATERGVYAYTATMDGKFHVVTIRGDIAYDPKEGRWDDDKVARRWMGCWVRRESHCEIDNVLYSVVEGEFVWFDSELDYLNLIAKLADYGGKMALVWQGEKKMIWCAEIVLERRDCREIWGKVEWFDHVLSVCGSCDLVKAIAATV</sequence>
<dbReference type="eggNOG" id="KOG1072">
    <property type="taxonomic scope" value="Eukaryota"/>
</dbReference>
<dbReference type="KEGG" id="eus:EUTSA_v10022428mg"/>